<dbReference type="VEuPathDB" id="FungiDB:PYU1_G009994"/>
<evidence type="ECO:0000313" key="2">
    <source>
        <dbReference type="EnsemblProtists" id="PYU1_T010014"/>
    </source>
</evidence>
<evidence type="ECO:0000313" key="3">
    <source>
        <dbReference type="Proteomes" id="UP000019132"/>
    </source>
</evidence>
<reference evidence="2" key="3">
    <citation type="submission" date="2015-02" db="UniProtKB">
        <authorList>
            <consortium name="EnsemblProtists"/>
        </authorList>
    </citation>
    <scope>IDENTIFICATION</scope>
    <source>
        <strain evidence="2">DAOM BR144</strain>
    </source>
</reference>
<proteinExistence type="predicted"/>
<sequence length="77" mass="8550">MYSTLAGNWDFLASLSVVEEEKPTSPDVEAPATDVPAEECAEEDAALPEPEYEDECFGDLEYDDNYYSYHSTSTPCV</sequence>
<dbReference type="HOGENOM" id="CLU_2643461_0_0_1"/>
<evidence type="ECO:0000256" key="1">
    <source>
        <dbReference type="SAM" id="MobiDB-lite"/>
    </source>
</evidence>
<name>K3WYG5_GLOUD</name>
<feature type="region of interest" description="Disordered" evidence="1">
    <location>
        <begin position="22"/>
        <end position="51"/>
    </location>
</feature>
<accession>K3WYG5</accession>
<dbReference type="EnsemblProtists" id="PYU1_T010014">
    <property type="protein sequence ID" value="PYU1_T010014"/>
    <property type="gene ID" value="PYU1_G009994"/>
</dbReference>
<organism evidence="2 3">
    <name type="scientific">Globisporangium ultimum (strain ATCC 200006 / CBS 805.95 / DAOM BR144)</name>
    <name type="common">Pythium ultimum</name>
    <dbReference type="NCBI Taxonomy" id="431595"/>
    <lineage>
        <taxon>Eukaryota</taxon>
        <taxon>Sar</taxon>
        <taxon>Stramenopiles</taxon>
        <taxon>Oomycota</taxon>
        <taxon>Peronosporomycetes</taxon>
        <taxon>Pythiales</taxon>
        <taxon>Pythiaceae</taxon>
        <taxon>Globisporangium</taxon>
    </lineage>
</organism>
<feature type="compositionally biased region" description="Acidic residues" evidence="1">
    <location>
        <begin position="36"/>
        <end position="51"/>
    </location>
</feature>
<dbReference type="EMBL" id="GL376624">
    <property type="status" value="NOT_ANNOTATED_CDS"/>
    <property type="molecule type" value="Genomic_DNA"/>
</dbReference>
<dbReference type="AlphaFoldDB" id="K3WYG5"/>
<protein>
    <submittedName>
        <fullName evidence="2">Uncharacterized protein</fullName>
    </submittedName>
</protein>
<reference evidence="3" key="1">
    <citation type="journal article" date="2010" name="Genome Biol.">
        <title>Genome sequence of the necrotrophic plant pathogen Pythium ultimum reveals original pathogenicity mechanisms and effector repertoire.</title>
        <authorList>
            <person name="Levesque C.A."/>
            <person name="Brouwer H."/>
            <person name="Cano L."/>
            <person name="Hamilton J.P."/>
            <person name="Holt C."/>
            <person name="Huitema E."/>
            <person name="Raffaele S."/>
            <person name="Robideau G.P."/>
            <person name="Thines M."/>
            <person name="Win J."/>
            <person name="Zerillo M.M."/>
            <person name="Beakes G.W."/>
            <person name="Boore J.L."/>
            <person name="Busam D."/>
            <person name="Dumas B."/>
            <person name="Ferriera S."/>
            <person name="Fuerstenberg S.I."/>
            <person name="Gachon C.M."/>
            <person name="Gaulin E."/>
            <person name="Govers F."/>
            <person name="Grenville-Briggs L."/>
            <person name="Horner N."/>
            <person name="Hostetler J."/>
            <person name="Jiang R.H."/>
            <person name="Johnson J."/>
            <person name="Krajaejun T."/>
            <person name="Lin H."/>
            <person name="Meijer H.J."/>
            <person name="Moore B."/>
            <person name="Morris P."/>
            <person name="Phuntmart V."/>
            <person name="Puiu D."/>
            <person name="Shetty J."/>
            <person name="Stajich J.E."/>
            <person name="Tripathy S."/>
            <person name="Wawra S."/>
            <person name="van West P."/>
            <person name="Whitty B.R."/>
            <person name="Coutinho P.M."/>
            <person name="Henrissat B."/>
            <person name="Martin F."/>
            <person name="Thomas P.D."/>
            <person name="Tyler B.M."/>
            <person name="De Vries R.P."/>
            <person name="Kamoun S."/>
            <person name="Yandell M."/>
            <person name="Tisserat N."/>
            <person name="Buell C.R."/>
        </authorList>
    </citation>
    <scope>NUCLEOTIDE SEQUENCE</scope>
    <source>
        <strain evidence="3">DAOM:BR144</strain>
    </source>
</reference>
<keyword evidence="3" id="KW-1185">Reference proteome</keyword>
<reference evidence="3" key="2">
    <citation type="submission" date="2010-04" db="EMBL/GenBank/DDBJ databases">
        <authorList>
            <person name="Buell R."/>
            <person name="Hamilton J."/>
            <person name="Hostetler J."/>
        </authorList>
    </citation>
    <scope>NUCLEOTIDE SEQUENCE [LARGE SCALE GENOMIC DNA]</scope>
    <source>
        <strain evidence="3">DAOM:BR144</strain>
    </source>
</reference>
<dbReference type="Proteomes" id="UP000019132">
    <property type="component" value="Unassembled WGS sequence"/>
</dbReference>